<comment type="cofactor">
    <cofactor evidence="6">
        <name>Zn(2+)</name>
        <dbReference type="ChEBI" id="CHEBI:29105"/>
    </cofactor>
</comment>
<organism evidence="8 9">
    <name type="scientific">Aspergillus cavernicola</name>
    <dbReference type="NCBI Taxonomy" id="176166"/>
    <lineage>
        <taxon>Eukaryota</taxon>
        <taxon>Fungi</taxon>
        <taxon>Dikarya</taxon>
        <taxon>Ascomycota</taxon>
        <taxon>Pezizomycotina</taxon>
        <taxon>Eurotiomycetes</taxon>
        <taxon>Eurotiomycetidae</taxon>
        <taxon>Eurotiales</taxon>
        <taxon>Aspergillaceae</taxon>
        <taxon>Aspergillus</taxon>
        <taxon>Aspergillus subgen. Nidulantes</taxon>
    </lineage>
</organism>
<keyword evidence="2" id="KW-0812">Transmembrane</keyword>
<dbReference type="Pfam" id="PF01741">
    <property type="entry name" value="MscL"/>
    <property type="match status" value="1"/>
</dbReference>
<dbReference type="Proteomes" id="UP001610335">
    <property type="component" value="Unassembled WGS sequence"/>
</dbReference>
<evidence type="ECO:0000256" key="1">
    <source>
        <dbReference type="ARBA" id="ARBA00004141"/>
    </source>
</evidence>
<dbReference type="PANTHER" id="PTHR30266">
    <property type="entry name" value="MECHANOSENSITIVE CHANNEL MSCL"/>
    <property type="match status" value="1"/>
</dbReference>
<comment type="similarity">
    <text evidence="6">Belongs to the zinc-containing alcohol dehydrogenase family.</text>
</comment>
<dbReference type="Gene3D" id="3.40.50.720">
    <property type="entry name" value="NAD(P)-binding Rossmann-like Domain"/>
    <property type="match status" value="1"/>
</dbReference>
<evidence type="ECO:0000256" key="6">
    <source>
        <dbReference type="RuleBase" id="RU361277"/>
    </source>
</evidence>
<dbReference type="InterPro" id="IPR013149">
    <property type="entry name" value="ADH-like_C"/>
</dbReference>
<dbReference type="Gene3D" id="3.90.180.10">
    <property type="entry name" value="Medium-chain alcohol dehydrogenases, catalytic domain"/>
    <property type="match status" value="1"/>
</dbReference>
<dbReference type="InterPro" id="IPR002328">
    <property type="entry name" value="ADH_Zn_CS"/>
</dbReference>
<evidence type="ECO:0000256" key="5">
    <source>
        <dbReference type="ARBA" id="ARBA00023136"/>
    </source>
</evidence>
<dbReference type="InterPro" id="IPR036019">
    <property type="entry name" value="MscL_channel"/>
</dbReference>
<dbReference type="SUPFAM" id="SSF51735">
    <property type="entry name" value="NAD(P)-binding Rossmann-fold domains"/>
    <property type="match status" value="1"/>
</dbReference>
<proteinExistence type="inferred from homology"/>
<dbReference type="Pfam" id="PF00107">
    <property type="entry name" value="ADH_zinc_N"/>
    <property type="match status" value="1"/>
</dbReference>
<dbReference type="InterPro" id="IPR011032">
    <property type="entry name" value="GroES-like_sf"/>
</dbReference>
<feature type="domain" description="Enoyl reductase (ER)" evidence="7">
    <location>
        <begin position="14"/>
        <end position="439"/>
    </location>
</feature>
<dbReference type="SUPFAM" id="SSF81330">
    <property type="entry name" value="Gated mechanosensitive channel"/>
    <property type="match status" value="1"/>
</dbReference>
<comment type="subcellular location">
    <subcellularLocation>
        <location evidence="1">Membrane</location>
        <topology evidence="1">Multi-pass membrane protein</topology>
    </subcellularLocation>
</comment>
<protein>
    <submittedName>
        <fullName evidence="8">Chaperonin 10-like protein</fullName>
    </submittedName>
</protein>
<keyword evidence="5" id="KW-0472">Membrane</keyword>
<reference evidence="8 9" key="1">
    <citation type="submission" date="2024-07" db="EMBL/GenBank/DDBJ databases">
        <title>Section-level genome sequencing and comparative genomics of Aspergillus sections Usti and Cavernicolus.</title>
        <authorList>
            <consortium name="Lawrence Berkeley National Laboratory"/>
            <person name="Nybo J.L."/>
            <person name="Vesth T.C."/>
            <person name="Theobald S."/>
            <person name="Frisvad J.C."/>
            <person name="Larsen T.O."/>
            <person name="Kjaerboelling I."/>
            <person name="Rothschild-Mancinelli K."/>
            <person name="Lyhne E.K."/>
            <person name="Kogle M.E."/>
            <person name="Barry K."/>
            <person name="Clum A."/>
            <person name="Na H."/>
            <person name="Ledsgaard L."/>
            <person name="Lin J."/>
            <person name="Lipzen A."/>
            <person name="Kuo A."/>
            <person name="Riley R."/>
            <person name="Mondo S."/>
            <person name="LaButti K."/>
            <person name="Haridas S."/>
            <person name="Pangalinan J."/>
            <person name="Salamov A.A."/>
            <person name="Simmons B.A."/>
            <person name="Magnuson J.K."/>
            <person name="Chen J."/>
            <person name="Drula E."/>
            <person name="Henrissat B."/>
            <person name="Wiebenga A."/>
            <person name="Lubbers R.J."/>
            <person name="Gomes A.C."/>
            <person name="Makela M.R."/>
            <person name="Stajich J."/>
            <person name="Grigoriev I.V."/>
            <person name="Mortensen U.H."/>
            <person name="De vries R.P."/>
            <person name="Baker S.E."/>
            <person name="Andersen M.R."/>
        </authorList>
    </citation>
    <scope>NUCLEOTIDE SEQUENCE [LARGE SCALE GENOMIC DNA]</scope>
    <source>
        <strain evidence="8 9">CBS 600.67</strain>
    </source>
</reference>
<gene>
    <name evidence="8" type="ORF">BDW59DRAFT_161130</name>
</gene>
<name>A0ABR4IFA9_9EURO</name>
<evidence type="ECO:0000256" key="2">
    <source>
        <dbReference type="ARBA" id="ARBA00022692"/>
    </source>
</evidence>
<dbReference type="Pfam" id="PF08240">
    <property type="entry name" value="ADH_N"/>
    <property type="match status" value="1"/>
</dbReference>
<evidence type="ECO:0000313" key="9">
    <source>
        <dbReference type="Proteomes" id="UP001610335"/>
    </source>
</evidence>
<evidence type="ECO:0000256" key="4">
    <source>
        <dbReference type="ARBA" id="ARBA00023002"/>
    </source>
</evidence>
<dbReference type="Gene3D" id="1.10.1200.120">
    <property type="entry name" value="Large-conductance mechanosensitive channel, MscL, domain 1"/>
    <property type="match status" value="1"/>
</dbReference>
<dbReference type="InterPro" id="IPR036291">
    <property type="entry name" value="NAD(P)-bd_dom_sf"/>
</dbReference>
<dbReference type="InterPro" id="IPR013154">
    <property type="entry name" value="ADH-like_N"/>
</dbReference>
<evidence type="ECO:0000313" key="8">
    <source>
        <dbReference type="EMBL" id="KAL2826292.1"/>
    </source>
</evidence>
<dbReference type="PROSITE" id="PS00059">
    <property type="entry name" value="ADH_ZINC"/>
    <property type="match status" value="1"/>
</dbReference>
<comment type="caution">
    <text evidence="8">The sequence shown here is derived from an EMBL/GenBank/DDBJ whole genome shotgun (WGS) entry which is preliminary data.</text>
</comment>
<dbReference type="SMART" id="SM00829">
    <property type="entry name" value="PKS_ER"/>
    <property type="match status" value="1"/>
</dbReference>
<evidence type="ECO:0000256" key="3">
    <source>
        <dbReference type="ARBA" id="ARBA00022989"/>
    </source>
</evidence>
<keyword evidence="9" id="KW-1185">Reference proteome</keyword>
<keyword evidence="3" id="KW-1133">Transmembrane helix</keyword>
<keyword evidence="6" id="KW-0479">Metal-binding</keyword>
<dbReference type="InterPro" id="IPR020843">
    <property type="entry name" value="ER"/>
</dbReference>
<keyword evidence="4" id="KW-0560">Oxidoreductase</keyword>
<dbReference type="EMBL" id="JBFXLS010000031">
    <property type="protein sequence ID" value="KAL2826292.1"/>
    <property type="molecule type" value="Genomic_DNA"/>
</dbReference>
<dbReference type="InterPro" id="IPR037673">
    <property type="entry name" value="MSC/AndL"/>
</dbReference>
<accession>A0ABR4IFA9</accession>
<sequence length="526" mass="57893">MATTTQAIIARDPKDPDTVNWSLEVVDVHPPADGEILVEIRATGICHTDLVLSSVPEGTFGVAYPKVVGHEGAGVVRALGHNVESDVRLGDPVLLSYYSCGECRQCQRLHPAYCDAFPKENYTGRQGRMRIKGSSGRGEDVWSRFFGQSSFARHSVVSQTSIVNVRDLLRGEDELKLFAPLGCGFQTGMGAILNYAAVGRDDAVMILGLGAVGMGALMTAKIQHCRTIIVVDRVEARLELASDLGATHTINSACPDFGTLTDAVFEISPGGVSAVIDTTGAPALIEEAFQCIEKRGKLILIGVPPLGYEFTVDVTGHINKKKKKKKKKKMRGLEESTETIMRVGHDAKEQVQRAWDGFLDFAARDNVLEVALGLIIAQAFTSVVNSFVSDIVLPIISLLPFLNRNMDEKFAVLSKGPHYHRENGYNTLEQARDDGALVLAYGMFLENVLNFLGLSMTLYALAQLYMCVSRYKIIKPTVKCQYCQKWISEKVWFLPYFEDELLIRLQALRCVNCSSWQDGREEMAGS</sequence>
<keyword evidence="6" id="KW-0862">Zinc</keyword>
<evidence type="ECO:0000259" key="7">
    <source>
        <dbReference type="SMART" id="SM00829"/>
    </source>
</evidence>
<dbReference type="PANTHER" id="PTHR30266:SF2">
    <property type="entry name" value="LARGE-CONDUCTANCE MECHANOSENSITIVE CHANNEL"/>
    <property type="match status" value="1"/>
</dbReference>
<dbReference type="SUPFAM" id="SSF50129">
    <property type="entry name" value="GroES-like"/>
    <property type="match status" value="1"/>
</dbReference>